<organism evidence="4 5">
    <name type="scientific">Legionella steelei</name>
    <dbReference type="NCBI Taxonomy" id="947033"/>
    <lineage>
        <taxon>Bacteria</taxon>
        <taxon>Pseudomonadati</taxon>
        <taxon>Pseudomonadota</taxon>
        <taxon>Gammaproteobacteria</taxon>
        <taxon>Legionellales</taxon>
        <taxon>Legionellaceae</taxon>
        <taxon>Legionella</taxon>
    </lineage>
</organism>
<dbReference type="RefSeq" id="WP_058512044.1">
    <property type="nucleotide sequence ID" value="NZ_LNYY01000021.1"/>
</dbReference>
<dbReference type="PIRSF" id="PIRSF006276">
    <property type="entry name" value="UspA"/>
    <property type="match status" value="1"/>
</dbReference>
<dbReference type="Proteomes" id="UP000054926">
    <property type="component" value="Unassembled WGS sequence"/>
</dbReference>
<dbReference type="InterPro" id="IPR006015">
    <property type="entry name" value="Universal_stress_UspA"/>
</dbReference>
<name>A0A0W0ZD14_9GAMM</name>
<dbReference type="PANTHER" id="PTHR46268">
    <property type="entry name" value="STRESS RESPONSE PROTEIN NHAX"/>
    <property type="match status" value="1"/>
</dbReference>
<protein>
    <recommendedName>
        <fullName evidence="2">Universal stress protein</fullName>
    </recommendedName>
</protein>
<dbReference type="PANTHER" id="PTHR46268:SF15">
    <property type="entry name" value="UNIVERSAL STRESS PROTEIN HP_0031"/>
    <property type="match status" value="1"/>
</dbReference>
<evidence type="ECO:0000256" key="1">
    <source>
        <dbReference type="ARBA" id="ARBA00008791"/>
    </source>
</evidence>
<feature type="domain" description="UspA" evidence="3">
    <location>
        <begin position="1"/>
        <end position="146"/>
    </location>
</feature>
<dbReference type="AlphaFoldDB" id="A0A0W0ZD14"/>
<dbReference type="Gene3D" id="3.40.50.620">
    <property type="entry name" value="HUPs"/>
    <property type="match status" value="1"/>
</dbReference>
<dbReference type="SUPFAM" id="SSF52402">
    <property type="entry name" value="Adenine nucleotide alpha hydrolases-like"/>
    <property type="match status" value="1"/>
</dbReference>
<sequence length="151" mass="16754">MYQNILVAIDDSDTSMLAFQEAIELSKVHRAKLCLVHIANEFHAPYVGTGIDYEQLEASFKEYGQQFLSKMLTIAREHNVDCDAQLLEINSAHEKVANKIIAAAKNWSADLIVIGTHGRRGFQHLLLGSVAEGVIRNASIPVLLIRSKQPT</sequence>
<dbReference type="EMBL" id="LNYY01000021">
    <property type="protein sequence ID" value="KTD67019.1"/>
    <property type="molecule type" value="Genomic_DNA"/>
</dbReference>
<dbReference type="CDD" id="cd00293">
    <property type="entry name" value="USP-like"/>
    <property type="match status" value="1"/>
</dbReference>
<dbReference type="InterPro" id="IPR014729">
    <property type="entry name" value="Rossmann-like_a/b/a_fold"/>
</dbReference>
<accession>A0A0W0ZD14</accession>
<dbReference type="STRING" id="947033.Lste_3225"/>
<dbReference type="OrthoDB" id="9792500at2"/>
<evidence type="ECO:0000259" key="3">
    <source>
        <dbReference type="Pfam" id="PF00582"/>
    </source>
</evidence>
<keyword evidence="2" id="KW-0963">Cytoplasm</keyword>
<dbReference type="PRINTS" id="PR01438">
    <property type="entry name" value="UNVRSLSTRESS"/>
</dbReference>
<dbReference type="GO" id="GO:0005737">
    <property type="term" value="C:cytoplasm"/>
    <property type="evidence" value="ECO:0007669"/>
    <property type="project" value="UniProtKB-SubCell"/>
</dbReference>
<gene>
    <name evidence="4" type="ORF">Lste_3225</name>
</gene>
<evidence type="ECO:0000313" key="4">
    <source>
        <dbReference type="EMBL" id="KTD67019.1"/>
    </source>
</evidence>
<keyword evidence="5" id="KW-1185">Reference proteome</keyword>
<dbReference type="PATRIC" id="fig|947033.5.peg.3431"/>
<reference evidence="4 5" key="1">
    <citation type="submission" date="2015-11" db="EMBL/GenBank/DDBJ databases">
        <title>Genomic analysis of 38 Legionella species identifies large and diverse effector repertoires.</title>
        <authorList>
            <person name="Burstein D."/>
            <person name="Amaro F."/>
            <person name="Zusman T."/>
            <person name="Lifshitz Z."/>
            <person name="Cohen O."/>
            <person name="Gilbert J.A."/>
            <person name="Pupko T."/>
            <person name="Shuman H.A."/>
            <person name="Segal G."/>
        </authorList>
    </citation>
    <scope>NUCLEOTIDE SEQUENCE [LARGE SCALE GENOMIC DNA]</scope>
    <source>
        <strain evidence="4 5">IMVS3376</strain>
    </source>
</reference>
<dbReference type="Pfam" id="PF00582">
    <property type="entry name" value="Usp"/>
    <property type="match status" value="1"/>
</dbReference>
<proteinExistence type="inferred from homology"/>
<comment type="subcellular location">
    <subcellularLocation>
        <location evidence="2">Cytoplasm</location>
    </subcellularLocation>
</comment>
<evidence type="ECO:0000256" key="2">
    <source>
        <dbReference type="PIRNR" id="PIRNR006276"/>
    </source>
</evidence>
<comment type="similarity">
    <text evidence="1 2">Belongs to the universal stress protein A family.</text>
</comment>
<evidence type="ECO:0000313" key="5">
    <source>
        <dbReference type="Proteomes" id="UP000054926"/>
    </source>
</evidence>
<comment type="caution">
    <text evidence="4">The sequence shown here is derived from an EMBL/GenBank/DDBJ whole genome shotgun (WGS) entry which is preliminary data.</text>
</comment>
<dbReference type="InterPro" id="IPR006016">
    <property type="entry name" value="UspA"/>
</dbReference>